<organism evidence="1 2">
    <name type="scientific">Cercophora scortea</name>
    <dbReference type="NCBI Taxonomy" id="314031"/>
    <lineage>
        <taxon>Eukaryota</taxon>
        <taxon>Fungi</taxon>
        <taxon>Dikarya</taxon>
        <taxon>Ascomycota</taxon>
        <taxon>Pezizomycotina</taxon>
        <taxon>Sordariomycetes</taxon>
        <taxon>Sordariomycetidae</taxon>
        <taxon>Sordariales</taxon>
        <taxon>Lasiosphaeriaceae</taxon>
        <taxon>Cercophora</taxon>
    </lineage>
</organism>
<accession>A0AAE0IQE4</accession>
<dbReference type="AlphaFoldDB" id="A0AAE0IQE4"/>
<evidence type="ECO:0000313" key="2">
    <source>
        <dbReference type="Proteomes" id="UP001286456"/>
    </source>
</evidence>
<sequence length="141" mass="14529">MKLTSAIFAAAMAAQAHSQTTIAPTFFCSTDIEGWKAAGVSDLTDITNAANAAIAAVCAGNTPSLCSPLGSSVFCQSKVDIAHCTGCQMFASYQFSSAAPPASCNNDLQFLAVNCIEQGNVQTSLNTANGTITYRISADVF</sequence>
<dbReference type="Proteomes" id="UP001286456">
    <property type="component" value="Unassembled WGS sequence"/>
</dbReference>
<proteinExistence type="predicted"/>
<dbReference type="EMBL" id="JAUEPO010000003">
    <property type="protein sequence ID" value="KAK3328626.1"/>
    <property type="molecule type" value="Genomic_DNA"/>
</dbReference>
<gene>
    <name evidence="1" type="ORF">B0T19DRAFT_462251</name>
</gene>
<name>A0AAE0IQE4_9PEZI</name>
<keyword evidence="2" id="KW-1185">Reference proteome</keyword>
<reference evidence="1" key="2">
    <citation type="submission" date="2023-06" db="EMBL/GenBank/DDBJ databases">
        <authorList>
            <consortium name="Lawrence Berkeley National Laboratory"/>
            <person name="Haridas S."/>
            <person name="Hensen N."/>
            <person name="Bonometti L."/>
            <person name="Westerberg I."/>
            <person name="Brannstrom I.O."/>
            <person name="Guillou S."/>
            <person name="Cros-Aarteil S."/>
            <person name="Calhoun S."/>
            <person name="Kuo A."/>
            <person name="Mondo S."/>
            <person name="Pangilinan J."/>
            <person name="Riley R."/>
            <person name="Labutti K."/>
            <person name="Andreopoulos B."/>
            <person name="Lipzen A."/>
            <person name="Chen C."/>
            <person name="Yanf M."/>
            <person name="Daum C."/>
            <person name="Ng V."/>
            <person name="Clum A."/>
            <person name="Steindorff A."/>
            <person name="Ohm R."/>
            <person name="Martin F."/>
            <person name="Silar P."/>
            <person name="Natvig D."/>
            <person name="Lalanne C."/>
            <person name="Gautier V."/>
            <person name="Ament-Velasquez S.L."/>
            <person name="Kruys A."/>
            <person name="Hutchinson M.I."/>
            <person name="Powell A.J."/>
            <person name="Barry K."/>
            <person name="Miller A.N."/>
            <person name="Grigoriev I.V."/>
            <person name="Debuchy R."/>
            <person name="Gladieux P."/>
            <person name="Thoren M.H."/>
            <person name="Johannesson H."/>
        </authorList>
    </citation>
    <scope>NUCLEOTIDE SEQUENCE</scope>
    <source>
        <strain evidence="1">SMH4131-1</strain>
    </source>
</reference>
<comment type="caution">
    <text evidence="1">The sequence shown here is derived from an EMBL/GenBank/DDBJ whole genome shotgun (WGS) entry which is preliminary data.</text>
</comment>
<protein>
    <submittedName>
        <fullName evidence="1">Uncharacterized protein</fullName>
    </submittedName>
</protein>
<reference evidence="1" key="1">
    <citation type="journal article" date="2023" name="Mol. Phylogenet. Evol.">
        <title>Genome-scale phylogeny and comparative genomics of the fungal order Sordariales.</title>
        <authorList>
            <person name="Hensen N."/>
            <person name="Bonometti L."/>
            <person name="Westerberg I."/>
            <person name="Brannstrom I.O."/>
            <person name="Guillou S."/>
            <person name="Cros-Aarteil S."/>
            <person name="Calhoun S."/>
            <person name="Haridas S."/>
            <person name="Kuo A."/>
            <person name="Mondo S."/>
            <person name="Pangilinan J."/>
            <person name="Riley R."/>
            <person name="LaButti K."/>
            <person name="Andreopoulos B."/>
            <person name="Lipzen A."/>
            <person name="Chen C."/>
            <person name="Yan M."/>
            <person name="Daum C."/>
            <person name="Ng V."/>
            <person name="Clum A."/>
            <person name="Steindorff A."/>
            <person name="Ohm R.A."/>
            <person name="Martin F."/>
            <person name="Silar P."/>
            <person name="Natvig D.O."/>
            <person name="Lalanne C."/>
            <person name="Gautier V."/>
            <person name="Ament-Velasquez S.L."/>
            <person name="Kruys A."/>
            <person name="Hutchinson M.I."/>
            <person name="Powell A.J."/>
            <person name="Barry K."/>
            <person name="Miller A.N."/>
            <person name="Grigoriev I.V."/>
            <person name="Debuchy R."/>
            <person name="Gladieux P."/>
            <person name="Hiltunen Thoren M."/>
            <person name="Johannesson H."/>
        </authorList>
    </citation>
    <scope>NUCLEOTIDE SEQUENCE</scope>
    <source>
        <strain evidence="1">SMH4131-1</strain>
    </source>
</reference>
<evidence type="ECO:0000313" key="1">
    <source>
        <dbReference type="EMBL" id="KAK3328626.1"/>
    </source>
</evidence>